<keyword evidence="4 6" id="KW-1133">Transmembrane helix</keyword>
<dbReference type="PANTHER" id="PTHR11266:SF8">
    <property type="entry name" value="MPV17-LIKE PROTEIN 2"/>
    <property type="match status" value="1"/>
</dbReference>
<dbReference type="KEGG" id="crg:105322377"/>
<proteinExistence type="inferred from homology"/>
<dbReference type="InterPro" id="IPR007248">
    <property type="entry name" value="Mpv17_PMP22"/>
</dbReference>
<sequence length="195" mass="22342">MGLKLSKLKQHKVLQNMFYVNVLTTGGLLAAGDVITQQVEMAMDEDRTQKFNPKRTERMFLIGLFLGPFGHLWYTRFVEKLVPGAPSTTTALKKILADQIIAGPFFCSAFFFGMGLLEGRGTSGAVAEVKDKFLTVYLIDWCLWPPAQFINFRFLPVEYRVIYVACITLCWNVFLSYFKHMDSPKYQNTEEQIKK</sequence>
<feature type="transmembrane region" description="Helical" evidence="6">
    <location>
        <begin position="95"/>
        <end position="117"/>
    </location>
</feature>
<evidence type="ECO:0000256" key="4">
    <source>
        <dbReference type="ARBA" id="ARBA00022989"/>
    </source>
</evidence>
<evidence type="ECO:0008006" key="9">
    <source>
        <dbReference type="Google" id="ProtNLM"/>
    </source>
</evidence>
<keyword evidence="3 6" id="KW-0812">Transmembrane</keyword>
<feature type="transmembrane region" description="Helical" evidence="6">
    <location>
        <begin position="59"/>
        <end position="75"/>
    </location>
</feature>
<evidence type="ECO:0000256" key="5">
    <source>
        <dbReference type="ARBA" id="ARBA00023136"/>
    </source>
</evidence>
<dbReference type="EnsemblMetazoa" id="G2715.1">
    <property type="protein sequence ID" value="G2715.1:cds"/>
    <property type="gene ID" value="G2715"/>
</dbReference>
<comment type="similarity">
    <text evidence="2 6">Belongs to the peroxisomal membrane protein PXMP2/4 family.</text>
</comment>
<evidence type="ECO:0000256" key="1">
    <source>
        <dbReference type="ARBA" id="ARBA00004141"/>
    </source>
</evidence>
<feature type="transmembrane region" description="Helical" evidence="6">
    <location>
        <begin position="161"/>
        <end position="178"/>
    </location>
</feature>
<dbReference type="AlphaFoldDB" id="A0A8W8L8G5"/>
<protein>
    <recommendedName>
        <fullName evidence="9">Mpv17-like protein 2</fullName>
    </recommendedName>
</protein>
<dbReference type="EnsemblMetazoa" id="G2715.2">
    <property type="protein sequence ID" value="G2715.2:cds"/>
    <property type="gene ID" value="G2715"/>
</dbReference>
<dbReference type="GO" id="GO:0016020">
    <property type="term" value="C:membrane"/>
    <property type="evidence" value="ECO:0007669"/>
    <property type="project" value="UniProtKB-SubCell"/>
</dbReference>
<dbReference type="GeneID" id="105322377"/>
<evidence type="ECO:0000256" key="6">
    <source>
        <dbReference type="RuleBase" id="RU363053"/>
    </source>
</evidence>
<dbReference type="GO" id="GO:0061668">
    <property type="term" value="P:mitochondrial ribosome assembly"/>
    <property type="evidence" value="ECO:0007669"/>
    <property type="project" value="TreeGrafter"/>
</dbReference>
<reference evidence="7" key="1">
    <citation type="submission" date="2022-08" db="UniProtKB">
        <authorList>
            <consortium name="EnsemblMetazoa"/>
        </authorList>
    </citation>
    <scope>IDENTIFICATION</scope>
    <source>
        <strain evidence="7">05x7-T-G4-1.051#20</strain>
    </source>
</reference>
<accession>A0A8W8L8G5</accession>
<evidence type="ECO:0000313" key="8">
    <source>
        <dbReference type="Proteomes" id="UP000005408"/>
    </source>
</evidence>
<dbReference type="GO" id="GO:0005739">
    <property type="term" value="C:mitochondrion"/>
    <property type="evidence" value="ECO:0007669"/>
    <property type="project" value="TreeGrafter"/>
</dbReference>
<evidence type="ECO:0000256" key="2">
    <source>
        <dbReference type="ARBA" id="ARBA00006824"/>
    </source>
</evidence>
<dbReference type="PANTHER" id="PTHR11266">
    <property type="entry name" value="PEROXISOMAL MEMBRANE PROTEIN 2, PXMP2 MPV17"/>
    <property type="match status" value="1"/>
</dbReference>
<keyword evidence="8" id="KW-1185">Reference proteome</keyword>
<organism evidence="7 8">
    <name type="scientific">Magallana gigas</name>
    <name type="common">Pacific oyster</name>
    <name type="synonym">Crassostrea gigas</name>
    <dbReference type="NCBI Taxonomy" id="29159"/>
    <lineage>
        <taxon>Eukaryota</taxon>
        <taxon>Metazoa</taxon>
        <taxon>Spiralia</taxon>
        <taxon>Lophotrochozoa</taxon>
        <taxon>Mollusca</taxon>
        <taxon>Bivalvia</taxon>
        <taxon>Autobranchia</taxon>
        <taxon>Pteriomorphia</taxon>
        <taxon>Ostreida</taxon>
        <taxon>Ostreoidea</taxon>
        <taxon>Ostreidae</taxon>
        <taxon>Magallana</taxon>
    </lineage>
</organism>
<dbReference type="Pfam" id="PF04117">
    <property type="entry name" value="Mpv17_PMP22"/>
    <property type="match status" value="1"/>
</dbReference>
<keyword evidence="5 6" id="KW-0472">Membrane</keyword>
<dbReference type="OrthoDB" id="10267969at2759"/>
<dbReference type="RefSeq" id="XP_011419351.2">
    <property type="nucleotide sequence ID" value="XM_011421049.4"/>
</dbReference>
<comment type="subcellular location">
    <subcellularLocation>
        <location evidence="1">Membrane</location>
        <topology evidence="1">Multi-pass membrane protein</topology>
    </subcellularLocation>
</comment>
<dbReference type="OMA" id="CAPTMIG"/>
<evidence type="ECO:0000313" key="7">
    <source>
        <dbReference type="EnsemblMetazoa" id="G2715.2:cds"/>
    </source>
</evidence>
<name>A0A8W8L8G5_MAGGI</name>
<evidence type="ECO:0000256" key="3">
    <source>
        <dbReference type="ARBA" id="ARBA00022692"/>
    </source>
</evidence>
<dbReference type="Proteomes" id="UP000005408">
    <property type="component" value="Unassembled WGS sequence"/>
</dbReference>